<feature type="domain" description="SWIM-type" evidence="2">
    <location>
        <begin position="109"/>
        <end position="144"/>
    </location>
</feature>
<dbReference type="PANTHER" id="PTHR38133">
    <property type="entry name" value="SLR1429 PROTEIN"/>
    <property type="match status" value="1"/>
</dbReference>
<keyword evidence="1" id="KW-0479">Metal-binding</keyword>
<proteinExistence type="predicted"/>
<gene>
    <name evidence="3" type="ORF">GCM10009533_22160</name>
</gene>
<dbReference type="PANTHER" id="PTHR38133:SF1">
    <property type="entry name" value="SLR1429 PROTEIN"/>
    <property type="match status" value="1"/>
</dbReference>
<reference evidence="3 4" key="1">
    <citation type="journal article" date="2019" name="Int. J. Syst. Evol. Microbiol.">
        <title>The Global Catalogue of Microorganisms (GCM) 10K type strain sequencing project: providing services to taxonomists for standard genome sequencing and annotation.</title>
        <authorList>
            <consortium name="The Broad Institute Genomics Platform"/>
            <consortium name="The Broad Institute Genome Sequencing Center for Infectious Disease"/>
            <person name="Wu L."/>
            <person name="Ma J."/>
        </authorList>
    </citation>
    <scope>NUCLEOTIDE SEQUENCE [LARGE SCALE GENOMIC DNA]</scope>
    <source>
        <strain evidence="3 4">JCM 10303</strain>
    </source>
</reference>
<organism evidence="3 4">
    <name type="scientific">Saccharopolyspora erythraea</name>
    <name type="common">Streptomyces erythraeus</name>
    <dbReference type="NCBI Taxonomy" id="1836"/>
    <lineage>
        <taxon>Bacteria</taxon>
        <taxon>Bacillati</taxon>
        <taxon>Actinomycetota</taxon>
        <taxon>Actinomycetes</taxon>
        <taxon>Pseudonocardiales</taxon>
        <taxon>Pseudonocardiaceae</taxon>
        <taxon>Saccharopolyspora</taxon>
    </lineage>
</organism>
<evidence type="ECO:0000256" key="1">
    <source>
        <dbReference type="PROSITE-ProRule" id="PRU00325"/>
    </source>
</evidence>
<name>A0ABN1CNA9_SACER</name>
<dbReference type="PROSITE" id="PS50966">
    <property type="entry name" value="ZF_SWIM"/>
    <property type="match status" value="1"/>
</dbReference>
<comment type="caution">
    <text evidence="3">The sequence shown here is derived from an EMBL/GenBank/DDBJ whole genome shotgun (WGS) entry which is preliminary data.</text>
</comment>
<keyword evidence="1" id="KW-0862">Zinc</keyword>
<evidence type="ECO:0000259" key="2">
    <source>
        <dbReference type="PROSITE" id="PS50966"/>
    </source>
</evidence>
<dbReference type="EMBL" id="BAAAGS010000011">
    <property type="protein sequence ID" value="GAA0522537.1"/>
    <property type="molecule type" value="Genomic_DNA"/>
</dbReference>
<sequence length="266" mass="28292">MPEFGATWWGRRWRRALESLGATYPNPRLPQGRSLARKGAVEDMAVVAGAVTARVRDGSRTYDVGLHLPVFGDDEWAAAVTALAGRLRHAVALLEGRLPEDVDDTLGEAGVPLFPRRDELGSTCGCSGRAHPCAHATAVHYVLATALDDDPFLLTRLRGRDRDHLLAELRAERSGEPPAPAVSDGLPVVEMEAGSLFTAGAPLASIAAHPREPGGRMPEALRLLGPAQGIDADDWRHLVAVARRAADRAWSLAGDDGGAAHDGPPR</sequence>
<evidence type="ECO:0000313" key="3">
    <source>
        <dbReference type="EMBL" id="GAA0522537.1"/>
    </source>
</evidence>
<dbReference type="Proteomes" id="UP001500729">
    <property type="component" value="Unassembled WGS sequence"/>
</dbReference>
<dbReference type="InterPro" id="IPR007527">
    <property type="entry name" value="Znf_SWIM"/>
</dbReference>
<protein>
    <recommendedName>
        <fullName evidence="2">SWIM-type domain-containing protein</fullName>
    </recommendedName>
</protein>
<accession>A0ABN1CNA9</accession>
<evidence type="ECO:0000313" key="4">
    <source>
        <dbReference type="Proteomes" id="UP001500729"/>
    </source>
</evidence>
<keyword evidence="1" id="KW-0863">Zinc-finger</keyword>
<dbReference type="RefSeq" id="WP_346138389.1">
    <property type="nucleotide sequence ID" value="NZ_BAAAGS010000011.1"/>
</dbReference>
<keyword evidence="4" id="KW-1185">Reference proteome</keyword>